<gene>
    <name evidence="1" type="ORF">KME07_08140</name>
</gene>
<organism evidence="1 2">
    <name type="scientific">Pegethrix bostrychoides GSE-TBD4-15B</name>
    <dbReference type="NCBI Taxonomy" id="2839662"/>
    <lineage>
        <taxon>Bacteria</taxon>
        <taxon>Bacillati</taxon>
        <taxon>Cyanobacteriota</taxon>
        <taxon>Cyanophyceae</taxon>
        <taxon>Oculatellales</taxon>
        <taxon>Oculatellaceae</taxon>
        <taxon>Pegethrix</taxon>
    </lineage>
</organism>
<sequence>MTITIERAKALKQALNDFVLDAEDDLATALESFSAAQLSQAKQTDLNRRDLVVDRFITEGRVNDQTPIERFIAAESDLSAAEQSLLQGWHKSFIGLFAVTQLFDDGLELMNWTTAKHYRLLLNESEQQVAIKLKAGDILLAQIGRLHPASDPNPSWMLLSKWISLGRLGKPKLAVAIGNFKQTYRDHLYSDAPELLVEAWQSVETYHQEFANFFGGSEVTLPGYQLAKKLSEFQTLTAEKQLAKSGLDGSKSLQDVAEETGVSEAELQAELAEAAAALGADAKRMAQVMQSKQPAAMVSPKVELPPHLKKAEQVTILTHPRWGQVFLTDYAQLQATIAADSDIQPYVQKYLQDPEIPTFVLQALVQQHPQQMETALQAVSQRSDFQMDSDLEDLLRAQGKSLTPELPEIASVPLHLHHLFQAAVVEVSKDRPKKQAKSKAAGFGRS</sequence>
<dbReference type="EMBL" id="JAHHHV010000041">
    <property type="protein sequence ID" value="MBW4465395.1"/>
    <property type="molecule type" value="Genomic_DNA"/>
</dbReference>
<dbReference type="AlphaFoldDB" id="A0A951PAI3"/>
<dbReference type="Proteomes" id="UP000707356">
    <property type="component" value="Unassembled WGS sequence"/>
</dbReference>
<reference evidence="1" key="2">
    <citation type="journal article" date="2022" name="Microbiol. Resour. Announc.">
        <title>Metagenome Sequencing to Explore Phylogenomics of Terrestrial Cyanobacteria.</title>
        <authorList>
            <person name="Ward R.D."/>
            <person name="Stajich J.E."/>
            <person name="Johansen J.R."/>
            <person name="Huntemann M."/>
            <person name="Clum A."/>
            <person name="Foster B."/>
            <person name="Foster B."/>
            <person name="Roux S."/>
            <person name="Palaniappan K."/>
            <person name="Varghese N."/>
            <person name="Mukherjee S."/>
            <person name="Reddy T.B.K."/>
            <person name="Daum C."/>
            <person name="Copeland A."/>
            <person name="Chen I.A."/>
            <person name="Ivanova N.N."/>
            <person name="Kyrpides N.C."/>
            <person name="Shapiro N."/>
            <person name="Eloe-Fadrosh E.A."/>
            <person name="Pietrasiak N."/>
        </authorList>
    </citation>
    <scope>NUCLEOTIDE SEQUENCE</scope>
    <source>
        <strain evidence="1">GSE-TBD4-15B</strain>
    </source>
</reference>
<evidence type="ECO:0000313" key="2">
    <source>
        <dbReference type="Proteomes" id="UP000707356"/>
    </source>
</evidence>
<accession>A0A951PAI3</accession>
<comment type="caution">
    <text evidence="1">The sequence shown here is derived from an EMBL/GenBank/DDBJ whole genome shotgun (WGS) entry which is preliminary data.</text>
</comment>
<proteinExistence type="predicted"/>
<reference evidence="1" key="1">
    <citation type="submission" date="2021-05" db="EMBL/GenBank/DDBJ databases">
        <authorList>
            <person name="Pietrasiak N."/>
            <person name="Ward R."/>
            <person name="Stajich J.E."/>
            <person name="Kurbessoian T."/>
        </authorList>
    </citation>
    <scope>NUCLEOTIDE SEQUENCE</scope>
    <source>
        <strain evidence="1">GSE-TBD4-15B</strain>
    </source>
</reference>
<protein>
    <submittedName>
        <fullName evidence="1">Uncharacterized protein</fullName>
    </submittedName>
</protein>
<evidence type="ECO:0000313" key="1">
    <source>
        <dbReference type="EMBL" id="MBW4465395.1"/>
    </source>
</evidence>
<name>A0A951PAI3_9CYAN</name>